<evidence type="ECO:0008006" key="3">
    <source>
        <dbReference type="Google" id="ProtNLM"/>
    </source>
</evidence>
<proteinExistence type="predicted"/>
<gene>
    <name evidence="1" type="ORF">LSAT_V11C800402550</name>
</gene>
<comment type="caution">
    <text evidence="1">The sequence shown here is derived from an EMBL/GenBank/DDBJ whole genome shotgun (WGS) entry which is preliminary data.</text>
</comment>
<accession>A0A9R1UQS6</accession>
<keyword evidence="2" id="KW-1185">Reference proteome</keyword>
<dbReference type="EMBL" id="NBSK02000008">
    <property type="protein sequence ID" value="KAJ0191171.1"/>
    <property type="molecule type" value="Genomic_DNA"/>
</dbReference>
<dbReference type="AlphaFoldDB" id="A0A9R1UQS6"/>
<name>A0A9R1UQS6_LACSA</name>
<protein>
    <recommendedName>
        <fullName evidence="3">Zinc finger PMZ-type domain-containing protein</fullName>
    </recommendedName>
</protein>
<evidence type="ECO:0000313" key="1">
    <source>
        <dbReference type="EMBL" id="KAJ0191171.1"/>
    </source>
</evidence>
<dbReference type="Proteomes" id="UP000235145">
    <property type="component" value="Unassembled WGS sequence"/>
</dbReference>
<reference evidence="1 2" key="1">
    <citation type="journal article" date="2017" name="Nat. Commun.">
        <title>Genome assembly with in vitro proximity ligation data and whole-genome triplication in lettuce.</title>
        <authorList>
            <person name="Reyes-Chin-Wo S."/>
            <person name="Wang Z."/>
            <person name="Yang X."/>
            <person name="Kozik A."/>
            <person name="Arikit S."/>
            <person name="Song C."/>
            <person name="Xia L."/>
            <person name="Froenicke L."/>
            <person name="Lavelle D.O."/>
            <person name="Truco M.J."/>
            <person name="Xia R."/>
            <person name="Zhu S."/>
            <person name="Xu C."/>
            <person name="Xu H."/>
            <person name="Xu X."/>
            <person name="Cox K."/>
            <person name="Korf I."/>
            <person name="Meyers B.C."/>
            <person name="Michelmore R.W."/>
        </authorList>
    </citation>
    <scope>NUCLEOTIDE SEQUENCE [LARGE SCALE GENOMIC DNA]</scope>
    <source>
        <strain evidence="2">cv. Salinas</strain>
        <tissue evidence="1">Seedlings</tissue>
    </source>
</reference>
<organism evidence="1 2">
    <name type="scientific">Lactuca sativa</name>
    <name type="common">Garden lettuce</name>
    <dbReference type="NCBI Taxonomy" id="4236"/>
    <lineage>
        <taxon>Eukaryota</taxon>
        <taxon>Viridiplantae</taxon>
        <taxon>Streptophyta</taxon>
        <taxon>Embryophyta</taxon>
        <taxon>Tracheophyta</taxon>
        <taxon>Spermatophyta</taxon>
        <taxon>Magnoliopsida</taxon>
        <taxon>eudicotyledons</taxon>
        <taxon>Gunneridae</taxon>
        <taxon>Pentapetalae</taxon>
        <taxon>asterids</taxon>
        <taxon>campanulids</taxon>
        <taxon>Asterales</taxon>
        <taxon>Asteraceae</taxon>
        <taxon>Cichorioideae</taxon>
        <taxon>Cichorieae</taxon>
        <taxon>Lactucinae</taxon>
        <taxon>Lactuca</taxon>
    </lineage>
</organism>
<evidence type="ECO:0000313" key="2">
    <source>
        <dbReference type="Proteomes" id="UP000235145"/>
    </source>
</evidence>
<sequence>MVFTHMELTYRVPEIPCVHAQAAIMYTQQDPVSYISSWFDNEKYMLTYGYNILPQYVGGISLSEAMLKEEYQESQPSRERGMFLNMRTGFHKYHLREELHNVQTASKRVIPEPKPKKKIGRTKLDPNLTHLEEAEEDVEREVVEALEVVLEGR</sequence>